<dbReference type="Gene3D" id="1.10.1470.10">
    <property type="entry name" value="YjbJ"/>
    <property type="match status" value="1"/>
</dbReference>
<evidence type="ECO:0000313" key="4">
    <source>
        <dbReference type="EMBL" id="MEK8033474.1"/>
    </source>
</evidence>
<feature type="domain" description="CsbD-like" evidence="3">
    <location>
        <begin position="4"/>
        <end position="56"/>
    </location>
</feature>
<keyword evidence="5" id="KW-1185">Reference proteome</keyword>
<protein>
    <submittedName>
        <fullName evidence="4">CsbD family protein</fullName>
    </submittedName>
</protein>
<sequence>MNENQVKGSLKEVAGKVQRKTGELIDSPKQQVQGATREVAGKVQKQMGDVEENLKDAQKGER</sequence>
<evidence type="ECO:0000256" key="1">
    <source>
        <dbReference type="ARBA" id="ARBA00009129"/>
    </source>
</evidence>
<dbReference type="InterPro" id="IPR008462">
    <property type="entry name" value="CsbD"/>
</dbReference>
<feature type="compositionally biased region" description="Basic and acidic residues" evidence="2">
    <location>
        <begin position="52"/>
        <end position="62"/>
    </location>
</feature>
<name>A0ABU9BU25_9BURK</name>
<dbReference type="RefSeq" id="WP_341427896.1">
    <property type="nucleotide sequence ID" value="NZ_JBBUTG010000016.1"/>
</dbReference>
<dbReference type="SUPFAM" id="SSF69047">
    <property type="entry name" value="Hypothetical protein YjbJ"/>
    <property type="match status" value="1"/>
</dbReference>
<comment type="caution">
    <text evidence="4">The sequence shown here is derived from an EMBL/GenBank/DDBJ whole genome shotgun (WGS) entry which is preliminary data.</text>
</comment>
<proteinExistence type="inferred from homology"/>
<evidence type="ECO:0000256" key="2">
    <source>
        <dbReference type="SAM" id="MobiDB-lite"/>
    </source>
</evidence>
<comment type="similarity">
    <text evidence="1">Belongs to the UPF0337 (CsbD) family.</text>
</comment>
<evidence type="ECO:0000313" key="5">
    <source>
        <dbReference type="Proteomes" id="UP001371218"/>
    </source>
</evidence>
<dbReference type="InterPro" id="IPR036629">
    <property type="entry name" value="YjbJ_sf"/>
</dbReference>
<evidence type="ECO:0000259" key="3">
    <source>
        <dbReference type="Pfam" id="PF05532"/>
    </source>
</evidence>
<dbReference type="EMBL" id="JBBUTG010000016">
    <property type="protein sequence ID" value="MEK8033474.1"/>
    <property type="molecule type" value="Genomic_DNA"/>
</dbReference>
<feature type="region of interest" description="Disordered" evidence="2">
    <location>
        <begin position="1"/>
        <end position="62"/>
    </location>
</feature>
<organism evidence="4 5">
    <name type="scientific">Ideonella lacteola</name>
    <dbReference type="NCBI Taxonomy" id="2984193"/>
    <lineage>
        <taxon>Bacteria</taxon>
        <taxon>Pseudomonadati</taxon>
        <taxon>Pseudomonadota</taxon>
        <taxon>Betaproteobacteria</taxon>
        <taxon>Burkholderiales</taxon>
        <taxon>Sphaerotilaceae</taxon>
        <taxon>Ideonella</taxon>
    </lineage>
</organism>
<gene>
    <name evidence="4" type="ORF">AACH06_21855</name>
</gene>
<accession>A0ABU9BU25</accession>
<dbReference type="Proteomes" id="UP001371218">
    <property type="component" value="Unassembled WGS sequence"/>
</dbReference>
<reference evidence="4 5" key="1">
    <citation type="submission" date="2024-04" db="EMBL/GenBank/DDBJ databases">
        <title>Novel species of the genus Ideonella isolated from streams.</title>
        <authorList>
            <person name="Lu H."/>
        </authorList>
    </citation>
    <scope>NUCLEOTIDE SEQUENCE [LARGE SCALE GENOMIC DNA]</scope>
    <source>
        <strain evidence="4 5">DXS29W</strain>
    </source>
</reference>
<dbReference type="Pfam" id="PF05532">
    <property type="entry name" value="CsbD"/>
    <property type="match status" value="1"/>
</dbReference>